<keyword evidence="2" id="KW-1185">Reference proteome</keyword>
<evidence type="ECO:0008006" key="3">
    <source>
        <dbReference type="Google" id="ProtNLM"/>
    </source>
</evidence>
<protein>
    <recommendedName>
        <fullName evidence="3">DUF4283 domain-containing protein</fullName>
    </recommendedName>
</protein>
<evidence type="ECO:0000313" key="1">
    <source>
        <dbReference type="EMBL" id="MBA0676386.1"/>
    </source>
</evidence>
<sequence>MAWVRFPSLPRVFYKRKILEEIESLIGKVTKLEFKTDCGLRGRFARMAIFINLDKPLIPHVLVNGMCNALNMSRCQQFAFNVTDMAMSMISAFTKNRLQRAQW</sequence>
<dbReference type="Proteomes" id="UP000593577">
    <property type="component" value="Unassembled WGS sequence"/>
</dbReference>
<dbReference type="EMBL" id="JABFAA010000002">
    <property type="protein sequence ID" value="MBA0676386.1"/>
    <property type="molecule type" value="Genomic_DNA"/>
</dbReference>
<dbReference type="InterPro" id="IPR040256">
    <property type="entry name" value="At4g02000-like"/>
</dbReference>
<dbReference type="PANTHER" id="PTHR31286:SF173">
    <property type="entry name" value="DUF4283 DOMAIN-CONTAINING PROTEIN"/>
    <property type="match status" value="1"/>
</dbReference>
<organism evidence="1 2">
    <name type="scientific">Gossypium aridum</name>
    <name type="common">American cotton</name>
    <name type="synonym">Erioxylum aridum</name>
    <dbReference type="NCBI Taxonomy" id="34290"/>
    <lineage>
        <taxon>Eukaryota</taxon>
        <taxon>Viridiplantae</taxon>
        <taxon>Streptophyta</taxon>
        <taxon>Embryophyta</taxon>
        <taxon>Tracheophyta</taxon>
        <taxon>Spermatophyta</taxon>
        <taxon>Magnoliopsida</taxon>
        <taxon>eudicotyledons</taxon>
        <taxon>Gunneridae</taxon>
        <taxon>Pentapetalae</taxon>
        <taxon>rosids</taxon>
        <taxon>malvids</taxon>
        <taxon>Malvales</taxon>
        <taxon>Malvaceae</taxon>
        <taxon>Malvoideae</taxon>
        <taxon>Gossypium</taxon>
    </lineage>
</organism>
<comment type="caution">
    <text evidence="1">The sequence shown here is derived from an EMBL/GenBank/DDBJ whole genome shotgun (WGS) entry which is preliminary data.</text>
</comment>
<gene>
    <name evidence="1" type="ORF">Goari_017864</name>
</gene>
<dbReference type="PANTHER" id="PTHR31286">
    <property type="entry name" value="GLYCINE-RICH CELL WALL STRUCTURAL PROTEIN 1.8-LIKE"/>
    <property type="match status" value="1"/>
</dbReference>
<accession>A0A7J8WN07</accession>
<name>A0A7J8WN07_GOSAI</name>
<reference evidence="1 2" key="1">
    <citation type="journal article" date="2019" name="Genome Biol. Evol.">
        <title>Insights into the evolution of the New World diploid cottons (Gossypium, subgenus Houzingenia) based on genome sequencing.</title>
        <authorList>
            <person name="Grover C.E."/>
            <person name="Arick M.A. 2nd"/>
            <person name="Thrash A."/>
            <person name="Conover J.L."/>
            <person name="Sanders W.S."/>
            <person name="Peterson D.G."/>
            <person name="Frelichowski J.E."/>
            <person name="Scheffler J.A."/>
            <person name="Scheffler B.E."/>
            <person name="Wendel J.F."/>
        </authorList>
    </citation>
    <scope>NUCLEOTIDE SEQUENCE [LARGE SCALE GENOMIC DNA]</scope>
    <source>
        <strain evidence="1">185</strain>
        <tissue evidence="1">Leaf</tissue>
    </source>
</reference>
<dbReference type="AlphaFoldDB" id="A0A7J8WN07"/>
<proteinExistence type="predicted"/>
<evidence type="ECO:0000313" key="2">
    <source>
        <dbReference type="Proteomes" id="UP000593577"/>
    </source>
</evidence>